<evidence type="ECO:0008006" key="4">
    <source>
        <dbReference type="Google" id="ProtNLM"/>
    </source>
</evidence>
<accession>A0ABD3MI41</accession>
<gene>
    <name evidence="2" type="ORF">ACHAW5_001935</name>
</gene>
<keyword evidence="3" id="KW-1185">Reference proteome</keyword>
<name>A0ABD3MI41_9STRA</name>
<evidence type="ECO:0000313" key="2">
    <source>
        <dbReference type="EMBL" id="KAL3761827.1"/>
    </source>
</evidence>
<keyword evidence="1" id="KW-0732">Signal</keyword>
<proteinExistence type="predicted"/>
<protein>
    <recommendedName>
        <fullName evidence="4">RxLR effector protein</fullName>
    </recommendedName>
</protein>
<reference evidence="2 3" key="1">
    <citation type="submission" date="2024-10" db="EMBL/GenBank/DDBJ databases">
        <title>Updated reference genomes for cyclostephanoid diatoms.</title>
        <authorList>
            <person name="Roberts W.R."/>
            <person name="Alverson A.J."/>
        </authorList>
    </citation>
    <scope>NUCLEOTIDE SEQUENCE [LARGE SCALE GENOMIC DNA]</scope>
    <source>
        <strain evidence="2 3">AJA276-08</strain>
    </source>
</reference>
<evidence type="ECO:0000256" key="1">
    <source>
        <dbReference type="SAM" id="SignalP"/>
    </source>
</evidence>
<feature type="signal peptide" evidence="1">
    <location>
        <begin position="1"/>
        <end position="20"/>
    </location>
</feature>
<dbReference type="Proteomes" id="UP001530315">
    <property type="component" value="Unassembled WGS sequence"/>
</dbReference>
<sequence length="92" mass="9780">MLRILTFVTAAILSANTGEAFVSSGPSIQRASVASSRTALDAAPTMTAIDTIAYGLGATDKVKGTGVWNAFELNRESKEDEKDEKKKGEEDK</sequence>
<dbReference type="AlphaFoldDB" id="A0ABD3MI41"/>
<comment type="caution">
    <text evidence="2">The sequence shown here is derived from an EMBL/GenBank/DDBJ whole genome shotgun (WGS) entry which is preliminary data.</text>
</comment>
<feature type="chain" id="PRO_5044745732" description="RxLR effector protein" evidence="1">
    <location>
        <begin position="21"/>
        <end position="92"/>
    </location>
</feature>
<dbReference type="EMBL" id="JALLAZ020001843">
    <property type="protein sequence ID" value="KAL3761827.1"/>
    <property type="molecule type" value="Genomic_DNA"/>
</dbReference>
<evidence type="ECO:0000313" key="3">
    <source>
        <dbReference type="Proteomes" id="UP001530315"/>
    </source>
</evidence>
<organism evidence="2 3">
    <name type="scientific">Stephanodiscus triporus</name>
    <dbReference type="NCBI Taxonomy" id="2934178"/>
    <lineage>
        <taxon>Eukaryota</taxon>
        <taxon>Sar</taxon>
        <taxon>Stramenopiles</taxon>
        <taxon>Ochrophyta</taxon>
        <taxon>Bacillariophyta</taxon>
        <taxon>Coscinodiscophyceae</taxon>
        <taxon>Thalassiosirophycidae</taxon>
        <taxon>Stephanodiscales</taxon>
        <taxon>Stephanodiscaceae</taxon>
        <taxon>Stephanodiscus</taxon>
    </lineage>
</organism>